<evidence type="ECO:0000313" key="6">
    <source>
        <dbReference type="EMBL" id="NDW15784.1"/>
    </source>
</evidence>
<dbReference type="EMBL" id="JAAAWO010000006">
    <property type="protein sequence ID" value="NDW15784.1"/>
    <property type="molecule type" value="Genomic_DNA"/>
</dbReference>
<dbReference type="InterPro" id="IPR017508">
    <property type="entry name" value="HipA_N1"/>
</dbReference>
<name>A0A6N9TEP5_9ALTE</name>
<sequence length="438" mass="48775">MQINRVATVFVNANKAGTLAEYRDVNNLAARESYVFTYAEEYLTYGAPIGHHFPLTKTRYEFDALPPFFSNVLSEGWLRAHQAAKARLDKSDEFGLLCANGEELIGAVSVVAGEVDTLPTDRFIQLPIPKSRTLKDKGVVIVGTSRTFNDYAVDHANGQSISGVQRKLMMKLQGNQLVPTSRGGQYIVKPAPEGVPYCPENEFFIMSLANKVGFNTAECGLVPFEDGELAYVTKRFDILNEDERYLIEDGASLCLVHPKHKDSEALSYETVLKRLSQVAGNSKAVTLTLFLHVVFSYIVGNNDLHLKNFSLMRKPRGQSTTMDMLTPVYDVLSLAPYPQFDRACFMSIGVLAIEEGDDGYFSDAYNSFGYYTKHDFVQLGVNIGLPKALVEKQLKQLTGKVLKALESDDKTPMPNDVYQQIVTRISERCNVLGRSLDK</sequence>
<dbReference type="Gene3D" id="1.10.1070.20">
    <property type="match status" value="1"/>
</dbReference>
<dbReference type="InterPro" id="IPR012893">
    <property type="entry name" value="HipA-like_C"/>
</dbReference>
<dbReference type="GO" id="GO:0004674">
    <property type="term" value="F:protein serine/threonine kinase activity"/>
    <property type="evidence" value="ECO:0007669"/>
    <property type="project" value="TreeGrafter"/>
</dbReference>
<feature type="domain" description="HipA-like C-terminal" evidence="4">
    <location>
        <begin position="160"/>
        <end position="401"/>
    </location>
</feature>
<accession>A0A6N9TEP5</accession>
<dbReference type="NCBIfam" id="TIGR03071">
    <property type="entry name" value="couple_hipA"/>
    <property type="match status" value="1"/>
</dbReference>
<dbReference type="Proteomes" id="UP000471381">
    <property type="component" value="Unassembled WGS sequence"/>
</dbReference>
<keyword evidence="2" id="KW-0808">Transferase</keyword>
<comment type="caution">
    <text evidence="6">The sequence shown here is derived from an EMBL/GenBank/DDBJ whole genome shotgun (WGS) entry which is preliminary data.</text>
</comment>
<dbReference type="InterPro" id="IPR052028">
    <property type="entry name" value="HipA_Ser/Thr_kinase"/>
</dbReference>
<organism evidence="6 7">
    <name type="scientific">Alteromonas genovensis</name>
    <dbReference type="NCBI Taxonomy" id="471225"/>
    <lineage>
        <taxon>Bacteria</taxon>
        <taxon>Pseudomonadati</taxon>
        <taxon>Pseudomonadota</taxon>
        <taxon>Gammaproteobacteria</taxon>
        <taxon>Alteromonadales</taxon>
        <taxon>Alteromonadaceae</taxon>
        <taxon>Alteromonas/Salinimonas group</taxon>
        <taxon>Alteromonas</taxon>
    </lineage>
</organism>
<protein>
    <recommendedName>
        <fullName evidence="8">Type II toxin-antitoxin system HipA family toxin</fullName>
    </recommendedName>
</protein>
<evidence type="ECO:0000259" key="4">
    <source>
        <dbReference type="Pfam" id="PF07804"/>
    </source>
</evidence>
<feature type="domain" description="HipA N-terminal subdomain 1" evidence="5">
    <location>
        <begin position="8"/>
        <end position="110"/>
    </location>
</feature>
<evidence type="ECO:0000256" key="3">
    <source>
        <dbReference type="ARBA" id="ARBA00022777"/>
    </source>
</evidence>
<dbReference type="PANTHER" id="PTHR37419:SF6">
    <property type="entry name" value="KINASE HI_0665-RELATED"/>
    <property type="match status" value="1"/>
</dbReference>
<dbReference type="Pfam" id="PF13657">
    <property type="entry name" value="Couple_hipA"/>
    <property type="match status" value="1"/>
</dbReference>
<proteinExistence type="inferred from homology"/>
<dbReference type="PANTHER" id="PTHR37419">
    <property type="entry name" value="SERINE/THREONINE-PROTEIN KINASE TOXIN HIPA"/>
    <property type="match status" value="1"/>
</dbReference>
<dbReference type="AlphaFoldDB" id="A0A6N9TEP5"/>
<evidence type="ECO:0000256" key="1">
    <source>
        <dbReference type="ARBA" id="ARBA00010164"/>
    </source>
</evidence>
<keyword evidence="7" id="KW-1185">Reference proteome</keyword>
<dbReference type="RefSeq" id="WP_163106504.1">
    <property type="nucleotide sequence ID" value="NZ_JAAAWO010000006.1"/>
</dbReference>
<evidence type="ECO:0008006" key="8">
    <source>
        <dbReference type="Google" id="ProtNLM"/>
    </source>
</evidence>
<dbReference type="GO" id="GO:0005829">
    <property type="term" value="C:cytosol"/>
    <property type="evidence" value="ECO:0007669"/>
    <property type="project" value="TreeGrafter"/>
</dbReference>
<keyword evidence="3" id="KW-0418">Kinase</keyword>
<evidence type="ECO:0000256" key="2">
    <source>
        <dbReference type="ARBA" id="ARBA00022679"/>
    </source>
</evidence>
<evidence type="ECO:0000259" key="5">
    <source>
        <dbReference type="Pfam" id="PF13657"/>
    </source>
</evidence>
<gene>
    <name evidence="6" type="ORF">GTQ48_09670</name>
</gene>
<evidence type="ECO:0000313" key="7">
    <source>
        <dbReference type="Proteomes" id="UP000471381"/>
    </source>
</evidence>
<comment type="similarity">
    <text evidence="1">Belongs to the HipA Ser/Thr kinase family.</text>
</comment>
<reference evidence="6 7" key="1">
    <citation type="submission" date="2020-01" db="EMBL/GenBank/DDBJ databases">
        <title>Genomes of bacteria type strains.</title>
        <authorList>
            <person name="Chen J."/>
            <person name="Zhu S."/>
            <person name="Yang J."/>
        </authorList>
    </citation>
    <scope>NUCLEOTIDE SEQUENCE [LARGE SCALE GENOMIC DNA]</scope>
    <source>
        <strain evidence="6 7">LMG 24078</strain>
    </source>
</reference>
<dbReference type="Pfam" id="PF07804">
    <property type="entry name" value="HipA_C"/>
    <property type="match status" value="1"/>
</dbReference>